<keyword evidence="3" id="KW-1185">Reference proteome</keyword>
<keyword evidence="1" id="KW-0812">Transmembrane</keyword>
<keyword evidence="1" id="KW-1133">Transmembrane helix</keyword>
<evidence type="ECO:0008006" key="4">
    <source>
        <dbReference type="Google" id="ProtNLM"/>
    </source>
</evidence>
<evidence type="ECO:0000313" key="2">
    <source>
        <dbReference type="EMBL" id="WAL67328.1"/>
    </source>
</evidence>
<dbReference type="Proteomes" id="UP001163203">
    <property type="component" value="Chromosome"/>
</dbReference>
<organism evidence="2 3">
    <name type="scientific">Amycolatopsis cynarae</name>
    <dbReference type="NCBI Taxonomy" id="2995223"/>
    <lineage>
        <taxon>Bacteria</taxon>
        <taxon>Bacillati</taxon>
        <taxon>Actinomycetota</taxon>
        <taxon>Actinomycetes</taxon>
        <taxon>Pseudonocardiales</taxon>
        <taxon>Pseudonocardiaceae</taxon>
        <taxon>Amycolatopsis</taxon>
    </lineage>
</organism>
<evidence type="ECO:0000313" key="3">
    <source>
        <dbReference type="Proteomes" id="UP001163203"/>
    </source>
</evidence>
<accession>A0ABY7B9C6</accession>
<name>A0ABY7B9C6_9PSEU</name>
<evidence type="ECO:0000256" key="1">
    <source>
        <dbReference type="SAM" id="Phobius"/>
    </source>
</evidence>
<proteinExistence type="predicted"/>
<feature type="transmembrane region" description="Helical" evidence="1">
    <location>
        <begin position="12"/>
        <end position="27"/>
    </location>
</feature>
<feature type="transmembrane region" description="Helical" evidence="1">
    <location>
        <begin position="33"/>
        <end position="51"/>
    </location>
</feature>
<sequence>MPKLTPLQVRNLLVAALAAGGVVWNVLRGGPLWLTAIFALCSLLAVGSAVLNRTPS</sequence>
<dbReference type="RefSeq" id="WP_186382580.1">
    <property type="nucleotide sequence ID" value="NZ_CP113836.1"/>
</dbReference>
<keyword evidence="1" id="KW-0472">Membrane</keyword>
<dbReference type="EMBL" id="CP113836">
    <property type="protein sequence ID" value="WAL67328.1"/>
    <property type="molecule type" value="Genomic_DNA"/>
</dbReference>
<reference evidence="2" key="1">
    <citation type="submission" date="2022-11" db="EMBL/GenBank/DDBJ databases">
        <authorList>
            <person name="Mo P."/>
        </authorList>
    </citation>
    <scope>NUCLEOTIDE SEQUENCE</scope>
    <source>
        <strain evidence="2">HUAS 11-8</strain>
    </source>
</reference>
<gene>
    <name evidence="2" type="ORF">ORV05_05950</name>
</gene>
<protein>
    <recommendedName>
        <fullName evidence="4">DUF2892 domain-containing protein</fullName>
    </recommendedName>
</protein>